<dbReference type="Proteomes" id="UP000276568">
    <property type="component" value="Unassembled WGS sequence"/>
</dbReference>
<dbReference type="EMBL" id="RJQC01000004">
    <property type="protein sequence ID" value="RNM29382.1"/>
    <property type="molecule type" value="Genomic_DNA"/>
</dbReference>
<protein>
    <recommendedName>
        <fullName evidence="3">Lipocalin-like domain-containing protein</fullName>
    </recommendedName>
</protein>
<keyword evidence="2" id="KW-1185">Reference proteome</keyword>
<dbReference type="PROSITE" id="PS51257">
    <property type="entry name" value="PROKAR_LIPOPROTEIN"/>
    <property type="match status" value="1"/>
</dbReference>
<dbReference type="OrthoDB" id="3239593at2"/>
<gene>
    <name evidence="1" type="ORF">EDX97_10335</name>
</gene>
<evidence type="ECO:0000313" key="2">
    <source>
        <dbReference type="Proteomes" id="UP000276568"/>
    </source>
</evidence>
<reference evidence="1 2" key="1">
    <citation type="submission" date="2018-11" db="EMBL/GenBank/DDBJ databases">
        <title>Clostridium sp. nov., a member of the family Erysipelotrichaceae isolated from pig faeces.</title>
        <authorList>
            <person name="Chang Y.-H."/>
        </authorList>
    </citation>
    <scope>NUCLEOTIDE SEQUENCE [LARGE SCALE GENOMIC DNA]</scope>
    <source>
        <strain evidence="1 2">YH-panp20</strain>
    </source>
</reference>
<dbReference type="RefSeq" id="WP_128521069.1">
    <property type="nucleotide sequence ID" value="NZ_JALFCT010000060.1"/>
</dbReference>
<evidence type="ECO:0008006" key="3">
    <source>
        <dbReference type="Google" id="ProtNLM"/>
    </source>
</evidence>
<name>A0A3N0HZ20_9FIRM</name>
<comment type="caution">
    <text evidence="1">The sequence shown here is derived from an EMBL/GenBank/DDBJ whole genome shotgun (WGS) entry which is preliminary data.</text>
</comment>
<proteinExistence type="predicted"/>
<evidence type="ECO:0000313" key="1">
    <source>
        <dbReference type="EMBL" id="RNM29382.1"/>
    </source>
</evidence>
<dbReference type="AlphaFoldDB" id="A0A3N0HZ20"/>
<accession>A0A3N0HZ20</accession>
<organism evidence="1 2">
    <name type="scientific">Absicoccus porci</name>
    <dbReference type="NCBI Taxonomy" id="2486576"/>
    <lineage>
        <taxon>Bacteria</taxon>
        <taxon>Bacillati</taxon>
        <taxon>Bacillota</taxon>
        <taxon>Erysipelotrichia</taxon>
        <taxon>Erysipelotrichales</taxon>
        <taxon>Erysipelotrichaceae</taxon>
        <taxon>Absicoccus</taxon>
    </lineage>
</organism>
<sequence>MKKRLLISLFTILFLLVGCGSAKYANSKYLGTWKATQAEAYGVSISTESLVGEFSMDLKEDGSAKVTIDKDTYKGDWEEIKNGIQLKDSKDTMDFKAKDGHLILEYSGATITFEKQK</sequence>